<evidence type="ECO:0000313" key="1">
    <source>
        <dbReference type="EMBL" id="KAA9155563.1"/>
    </source>
</evidence>
<name>A0A5N0UXT9_9PSEU</name>
<dbReference type="EMBL" id="VMNW02000056">
    <property type="protein sequence ID" value="KAA9155563.1"/>
    <property type="molecule type" value="Genomic_DNA"/>
</dbReference>
<sequence>MTEKTVACSRCGAPRAAEGDPAVALAWVSEKEDGVVRWLCPSCARGHVRDIEGKLPAEFW</sequence>
<dbReference type="AlphaFoldDB" id="A0A5N0UXT9"/>
<reference evidence="1" key="1">
    <citation type="submission" date="2019-09" db="EMBL/GenBank/DDBJ databases">
        <authorList>
            <person name="Teo W.F.A."/>
            <person name="Duangmal K."/>
        </authorList>
    </citation>
    <scope>NUCLEOTIDE SEQUENCE [LARGE SCALE GENOMIC DNA]</scope>
    <source>
        <strain evidence="1">K81G1</strain>
    </source>
</reference>
<comment type="caution">
    <text evidence="1">The sequence shown here is derived from an EMBL/GenBank/DDBJ whole genome shotgun (WGS) entry which is preliminary data.</text>
</comment>
<evidence type="ECO:0000313" key="2">
    <source>
        <dbReference type="Proteomes" id="UP000319769"/>
    </source>
</evidence>
<dbReference type="Proteomes" id="UP000319769">
    <property type="component" value="Unassembled WGS sequence"/>
</dbReference>
<evidence type="ECO:0008006" key="3">
    <source>
        <dbReference type="Google" id="ProtNLM"/>
    </source>
</evidence>
<accession>A0A5N0UXT9</accession>
<keyword evidence="2" id="KW-1185">Reference proteome</keyword>
<gene>
    <name evidence="1" type="ORF">FPZ12_029660</name>
</gene>
<dbReference type="OrthoDB" id="3578149at2"/>
<organism evidence="1 2">
    <name type="scientific">Amycolatopsis acidicola</name>
    <dbReference type="NCBI Taxonomy" id="2596893"/>
    <lineage>
        <taxon>Bacteria</taxon>
        <taxon>Bacillati</taxon>
        <taxon>Actinomycetota</taxon>
        <taxon>Actinomycetes</taxon>
        <taxon>Pseudonocardiales</taxon>
        <taxon>Pseudonocardiaceae</taxon>
        <taxon>Amycolatopsis</taxon>
    </lineage>
</organism>
<proteinExistence type="predicted"/>
<protein>
    <recommendedName>
        <fullName evidence="3">Small CPxCG-related zinc finger protein</fullName>
    </recommendedName>
</protein>